<feature type="region of interest" description="Disordered" evidence="19">
    <location>
        <begin position="564"/>
        <end position="591"/>
    </location>
</feature>
<dbReference type="InterPro" id="IPR001680">
    <property type="entry name" value="WD40_rpt"/>
</dbReference>
<evidence type="ECO:0000256" key="3">
    <source>
        <dbReference type="ARBA" id="ARBA00004489"/>
    </source>
</evidence>
<dbReference type="InterPro" id="IPR027417">
    <property type="entry name" value="P-loop_NTPase"/>
</dbReference>
<comment type="caution">
    <text evidence="17">Lacks conserved residue(s) required for the propagation of feature annotation.</text>
</comment>
<dbReference type="SMART" id="SM00129">
    <property type="entry name" value="KISc"/>
    <property type="match status" value="1"/>
</dbReference>
<dbReference type="Pfam" id="PF00225">
    <property type="entry name" value="Kinesin"/>
    <property type="match status" value="1"/>
</dbReference>
<keyword evidence="10" id="KW-0547">Nucleotide-binding</keyword>
<dbReference type="Gene3D" id="2.130.10.10">
    <property type="entry name" value="YVTN repeat-like/Quinoprotein amine dehydrogenase"/>
    <property type="match status" value="2"/>
</dbReference>
<keyword evidence="13" id="KW-0505">Motor protein</keyword>
<keyword evidence="9" id="KW-0677">Repeat</keyword>
<dbReference type="InterPro" id="IPR019821">
    <property type="entry name" value="Kinesin_motor_CS"/>
</dbReference>
<evidence type="ECO:0000256" key="10">
    <source>
        <dbReference type="ARBA" id="ARBA00022741"/>
    </source>
</evidence>
<proteinExistence type="inferred from homology"/>
<dbReference type="PROSITE" id="PS00411">
    <property type="entry name" value="KINESIN_MOTOR_1"/>
    <property type="match status" value="1"/>
</dbReference>
<keyword evidence="5" id="KW-0963">Cytoplasm</keyword>
<feature type="region of interest" description="Disordered" evidence="19">
    <location>
        <begin position="247"/>
        <end position="268"/>
    </location>
</feature>
<dbReference type="Pfam" id="PF23203">
    <property type="entry name" value="KIF21A"/>
    <property type="match status" value="1"/>
</dbReference>
<dbReference type="InterPro" id="IPR019775">
    <property type="entry name" value="WD40_repeat_CS"/>
</dbReference>
<dbReference type="SUPFAM" id="SSF50998">
    <property type="entry name" value="Quinoprotein alcohol dehydrogenase-like"/>
    <property type="match status" value="1"/>
</dbReference>
<dbReference type="PANTHER" id="PTHR47969">
    <property type="entry name" value="CHROMOSOME-ASSOCIATED KINESIN KIF4A-RELATED"/>
    <property type="match status" value="1"/>
</dbReference>
<evidence type="ECO:0000256" key="17">
    <source>
        <dbReference type="PROSITE-ProRule" id="PRU00283"/>
    </source>
</evidence>
<feature type="compositionally biased region" description="Polar residues" evidence="19">
    <location>
        <begin position="907"/>
        <end position="929"/>
    </location>
</feature>
<evidence type="ECO:0000256" key="18">
    <source>
        <dbReference type="SAM" id="Coils"/>
    </source>
</evidence>
<feature type="domain" description="Kinesin motor" evidence="20">
    <location>
        <begin position="1"/>
        <end position="112"/>
    </location>
</feature>
<dbReference type="InterPro" id="IPR056533">
    <property type="entry name" value="KIF21A/B_hel_1"/>
</dbReference>
<evidence type="ECO:0000256" key="8">
    <source>
        <dbReference type="ARBA" id="ARBA00022701"/>
    </source>
</evidence>
<sequence>MNEFETLTAKFHFVDLAGSERLKRTGATGDRMKEGISINSGLLALGNVISALGDKTKKGSHVPYRDSKLTRLLQDSLGGNSRTQMIACVSPCDRDFMETLSTLKYANRARNIRNKVSVNQDKTSKQIAALRQEIILLQEELMEYKTGKRTMDADGSEALNDLVTENAMIQTDNKNLRARIKALQETIEHLQARNTQLLADKAILDFQNISGDAPSDEVTSLVKGYIHEIEELRTRLTESEAMCETIKRTASHSRTPTRASPSSSNIFDYGHTSRISGTFSPDNNLNAVIEEAKRDIAKAKKKVKRTKSTSESDKENVESKANKEADENEKVEDDEEDDVDDEDDNDEDDDDVDDDEDEEVSSDSDSEEKGNEIISEELANITCDINIKEQLIEKLESSQKQMNAMKQHYEEKLKSLSQRIKDTEKERDQVLQSLEKDHSSEKVAKVRDEFKKKLNDLQSDLKKMSAATKEHAKLVKNNTSYQMQLKTATKELSDMKKLKVKLMKQMKEEAQKSKQAEMRNQREVMGLKREQRKKEGRIKSLEIENRQKEIVLRRKQEEMLAMRRKEQQRPMSAKAAGRIGSYDRPLTRPVDPISRRRRKGEFSAKAAKQKWDTLEKNVIKTVSRKQTLIAIEKDMDLWLKRRDELIKKTEKRKATRDNALKMGNKTPEDMRVLDEQISSLQMQVNDAQDRISDCQNEIMEMEESRDMEDLDPAPLLEKCNLQEAKYLIEHFMALAVNKGLACMQKENEVKEISANLHRFEVQNKFQYDLLQHIVVDSVHGEFDDSLLGADQESDSTSTSRSSSPIDSDTYRMMEAQELLIGRGSLDNVARPNKGETKARRKTATTEDLLFCGGSEENIIPVLPIMPEEHEEMKQTNTNSLLPDKKPSLDSLLMPPPSRVKTLEKVSSDSNIPRNTRPTSVPVQKDQNAVKNDRGISPQYGSGRLSARQTPEPSPVLRRKNIPAVIQPTKTQTPSSVGDAPKSNTSLFKRSRSLRMSKVEKQNKINKSATSPNEPSNQTTSPFRRSKSLRLSDSDRPPRINTISSSSISSSGSTSDAPLTPIPPERRNSFTLSTDQNANNFKWSQRQTSIDSTPDESPMGSPMTSRKREDNVFSRLTHSGPSSPKVNRGVIAPYNNKANFKTSPLVCTHVAEGHTKAVLSVFATDTHMFSSSKDRNAKVWDLNTGQDLDTYGPHPNNVIAVRFSEENNILYTVSTSYIYLWDIRAGSSKCIKTLSSSGLTQSGQMNVTDGVSRLVSLPPGETTINDISLAPGGSVMYSAASNTVRIWDLRKFMAVGKLTGGHQAAVMVLEVGQETNDDALTIVTGSKDHYIKVFDVQENSVGVLGPKYNLEPPHYDGIQSLALSGDLLFSGSRDTCIKKWDLSDQSLKQSINGAHKDWICGLAFMPGGTSVLSGCRGGMLKLWSVDNCNQLGEIKAHSSPINAITTNSSCIFTASNECGIKIWSYNIDNNYNTYNHQDQENTNTYNIRTRSSKSREKVLF</sequence>
<evidence type="ECO:0000256" key="14">
    <source>
        <dbReference type="ARBA" id="ARBA00023212"/>
    </source>
</evidence>
<evidence type="ECO:0000256" key="19">
    <source>
        <dbReference type="SAM" id="MobiDB-lite"/>
    </source>
</evidence>
<dbReference type="InterPro" id="IPR056532">
    <property type="entry name" value="KIF21A/B_hel_2"/>
</dbReference>
<feature type="compositionally biased region" description="Polar residues" evidence="19">
    <location>
        <begin position="967"/>
        <end position="987"/>
    </location>
</feature>
<feature type="compositionally biased region" description="Low complexity" evidence="19">
    <location>
        <begin position="252"/>
        <end position="264"/>
    </location>
</feature>
<dbReference type="OrthoDB" id="3176171at2759"/>
<dbReference type="Proteomes" id="UP000749559">
    <property type="component" value="Unassembled WGS sequence"/>
</dbReference>
<feature type="region of interest" description="Disordered" evidence="19">
    <location>
        <begin position="299"/>
        <end position="380"/>
    </location>
</feature>
<protein>
    <recommendedName>
        <fullName evidence="20">Kinesin motor domain-containing protein</fullName>
    </recommendedName>
</protein>
<organism evidence="21 22">
    <name type="scientific">Owenia fusiformis</name>
    <name type="common">Polychaete worm</name>
    <dbReference type="NCBI Taxonomy" id="6347"/>
    <lineage>
        <taxon>Eukaryota</taxon>
        <taxon>Metazoa</taxon>
        <taxon>Spiralia</taxon>
        <taxon>Lophotrochozoa</taxon>
        <taxon>Annelida</taxon>
        <taxon>Polychaeta</taxon>
        <taxon>Sedentaria</taxon>
        <taxon>Canalipalpata</taxon>
        <taxon>Sabellida</taxon>
        <taxon>Oweniida</taxon>
        <taxon>Oweniidae</taxon>
        <taxon>Owenia</taxon>
    </lineage>
</organism>
<name>A0A8S4NYX5_OWEFU</name>
<dbReference type="GO" id="GO:0007052">
    <property type="term" value="P:mitotic spindle organization"/>
    <property type="evidence" value="ECO:0007669"/>
    <property type="project" value="TreeGrafter"/>
</dbReference>
<feature type="compositionally biased region" description="Polar residues" evidence="19">
    <location>
        <begin position="1004"/>
        <end position="1022"/>
    </location>
</feature>
<evidence type="ECO:0000256" key="15">
    <source>
        <dbReference type="ARBA" id="ARBA00023273"/>
    </source>
</evidence>
<dbReference type="PROSITE" id="PS50067">
    <property type="entry name" value="KINESIN_MOTOR_2"/>
    <property type="match status" value="1"/>
</dbReference>
<evidence type="ECO:0000256" key="16">
    <source>
        <dbReference type="PROSITE-ProRule" id="PRU00221"/>
    </source>
</evidence>
<feature type="coiled-coil region" evidence="18">
    <location>
        <begin position="388"/>
        <end position="558"/>
    </location>
</feature>
<keyword evidence="8" id="KW-0493">Microtubule</keyword>
<dbReference type="EMBL" id="CAIIXF020000006">
    <property type="protein sequence ID" value="CAH1785791.1"/>
    <property type="molecule type" value="Genomic_DNA"/>
</dbReference>
<evidence type="ECO:0000256" key="5">
    <source>
        <dbReference type="ARBA" id="ARBA00022490"/>
    </source>
</evidence>
<evidence type="ECO:0000256" key="12">
    <source>
        <dbReference type="ARBA" id="ARBA00023054"/>
    </source>
</evidence>
<evidence type="ECO:0000256" key="7">
    <source>
        <dbReference type="ARBA" id="ARBA00022574"/>
    </source>
</evidence>
<dbReference type="PANTHER" id="PTHR47969:SF28">
    <property type="entry name" value="KINESIN-LIKE PROTEIN KIF21B"/>
    <property type="match status" value="1"/>
</dbReference>
<feature type="repeat" description="WD" evidence="16">
    <location>
        <begin position="1150"/>
        <end position="1189"/>
    </location>
</feature>
<dbReference type="PROSITE" id="PS50082">
    <property type="entry name" value="WD_REPEATS_2"/>
    <property type="match status" value="3"/>
</dbReference>
<evidence type="ECO:0000259" key="20">
    <source>
        <dbReference type="PROSITE" id="PS50067"/>
    </source>
</evidence>
<feature type="compositionally biased region" description="Acidic residues" evidence="19">
    <location>
        <begin position="326"/>
        <end position="366"/>
    </location>
</feature>
<comment type="subcellular location">
    <subcellularLocation>
        <location evidence="3">Cell projection</location>
        <location evidence="3">Axon</location>
    </subcellularLocation>
    <subcellularLocation>
        <location evidence="2">Cell projection</location>
        <location evidence="2">Dendrite</location>
    </subcellularLocation>
    <subcellularLocation>
        <location evidence="4">Cell projection</location>
        <location evidence="4">Growth cone</location>
    </subcellularLocation>
    <subcellularLocation>
        <location evidence="1">Cytoplasm</location>
        <location evidence="1">Cytoskeleton</location>
    </subcellularLocation>
</comment>
<feature type="coiled-coil region" evidence="18">
    <location>
        <begin position="670"/>
        <end position="704"/>
    </location>
</feature>
<dbReference type="InterPro" id="IPR036961">
    <property type="entry name" value="Kinesin_motor_dom_sf"/>
</dbReference>
<evidence type="ECO:0000256" key="4">
    <source>
        <dbReference type="ARBA" id="ARBA00004624"/>
    </source>
</evidence>
<keyword evidence="12 18" id="KW-0175">Coiled coil</keyword>
<feature type="repeat" description="WD" evidence="16">
    <location>
        <begin position="1391"/>
        <end position="1432"/>
    </location>
</feature>
<evidence type="ECO:0000313" key="21">
    <source>
        <dbReference type="EMBL" id="CAH1785791.1"/>
    </source>
</evidence>
<dbReference type="GO" id="GO:0008017">
    <property type="term" value="F:microtubule binding"/>
    <property type="evidence" value="ECO:0007669"/>
    <property type="project" value="InterPro"/>
</dbReference>
<feature type="region of interest" description="Disordered" evidence="19">
    <location>
        <begin position="785"/>
        <end position="808"/>
    </location>
</feature>
<dbReference type="GO" id="GO:0005524">
    <property type="term" value="F:ATP binding"/>
    <property type="evidence" value="ECO:0007669"/>
    <property type="project" value="UniProtKB-KW"/>
</dbReference>
<gene>
    <name evidence="21" type="ORF">OFUS_LOCUS11803</name>
</gene>
<dbReference type="FunFam" id="3.40.850.10:FF:000280">
    <property type="entry name" value="Kinesin-like protein"/>
    <property type="match status" value="1"/>
</dbReference>
<keyword evidence="15" id="KW-0966">Cell projection</keyword>
<dbReference type="SUPFAM" id="SSF52540">
    <property type="entry name" value="P-loop containing nucleoside triphosphate hydrolases"/>
    <property type="match status" value="1"/>
</dbReference>
<evidence type="ECO:0000256" key="2">
    <source>
        <dbReference type="ARBA" id="ARBA00004279"/>
    </source>
</evidence>
<dbReference type="Pfam" id="PF23204">
    <property type="entry name" value="KIF21A_2nd"/>
    <property type="match status" value="1"/>
</dbReference>
<dbReference type="PROSITE" id="PS00678">
    <property type="entry name" value="WD_REPEATS_1"/>
    <property type="match status" value="1"/>
</dbReference>
<evidence type="ECO:0000256" key="13">
    <source>
        <dbReference type="ARBA" id="ARBA00023175"/>
    </source>
</evidence>
<keyword evidence="14" id="KW-0206">Cytoskeleton</keyword>
<evidence type="ECO:0000256" key="1">
    <source>
        <dbReference type="ARBA" id="ARBA00004245"/>
    </source>
</evidence>
<feature type="compositionally biased region" description="Basic and acidic residues" evidence="19">
    <location>
        <begin position="308"/>
        <end position="325"/>
    </location>
</feature>
<dbReference type="Gene3D" id="3.40.850.10">
    <property type="entry name" value="Kinesin motor domain"/>
    <property type="match status" value="1"/>
</dbReference>
<feature type="compositionally biased region" description="Low complexity" evidence="19">
    <location>
        <begin position="794"/>
        <end position="807"/>
    </location>
</feature>
<dbReference type="GO" id="GO:0030426">
    <property type="term" value="C:growth cone"/>
    <property type="evidence" value="ECO:0007669"/>
    <property type="project" value="UniProtKB-SubCell"/>
</dbReference>
<feature type="repeat" description="WD" evidence="16">
    <location>
        <begin position="1350"/>
        <end position="1389"/>
    </location>
</feature>
<feature type="compositionally biased region" description="Polar residues" evidence="19">
    <location>
        <begin position="1068"/>
        <end position="1091"/>
    </location>
</feature>
<dbReference type="Pfam" id="PF25764">
    <property type="entry name" value="KIF21A_4th"/>
    <property type="match status" value="1"/>
</dbReference>
<dbReference type="GO" id="GO:0005874">
    <property type="term" value="C:microtubule"/>
    <property type="evidence" value="ECO:0007669"/>
    <property type="project" value="UniProtKB-KW"/>
</dbReference>
<dbReference type="Pfam" id="PF00400">
    <property type="entry name" value="WD40"/>
    <property type="match status" value="5"/>
</dbReference>
<evidence type="ECO:0000256" key="9">
    <source>
        <dbReference type="ARBA" id="ARBA00022737"/>
    </source>
</evidence>
<dbReference type="GO" id="GO:0051231">
    <property type="term" value="P:spindle elongation"/>
    <property type="evidence" value="ECO:0007669"/>
    <property type="project" value="TreeGrafter"/>
</dbReference>
<dbReference type="InterPro" id="IPR027640">
    <property type="entry name" value="Kinesin-like_fam"/>
</dbReference>
<keyword evidence="11" id="KW-0067">ATP-binding</keyword>
<keyword evidence="7 16" id="KW-0853">WD repeat</keyword>
<dbReference type="InterPro" id="IPR011047">
    <property type="entry name" value="Quinoprotein_ADH-like_sf"/>
</dbReference>
<dbReference type="GO" id="GO:0003777">
    <property type="term" value="F:microtubule motor activity"/>
    <property type="evidence" value="ECO:0007669"/>
    <property type="project" value="InterPro"/>
</dbReference>
<feature type="compositionally biased region" description="Low complexity" evidence="19">
    <location>
        <begin position="1041"/>
        <end position="1054"/>
    </location>
</feature>
<dbReference type="GO" id="GO:0030425">
    <property type="term" value="C:dendrite"/>
    <property type="evidence" value="ECO:0007669"/>
    <property type="project" value="UniProtKB-SubCell"/>
</dbReference>
<accession>A0A8S4NYX5</accession>
<keyword evidence="6" id="KW-0597">Phosphoprotein</keyword>
<dbReference type="FunFam" id="2.130.10.10:FF:000164">
    <property type="entry name" value="Kinesin family member 21A"/>
    <property type="match status" value="1"/>
</dbReference>
<dbReference type="GO" id="GO:0007018">
    <property type="term" value="P:microtubule-based movement"/>
    <property type="evidence" value="ECO:0007669"/>
    <property type="project" value="InterPro"/>
</dbReference>
<dbReference type="PRINTS" id="PR00380">
    <property type="entry name" value="KINESINHEAVY"/>
</dbReference>
<comment type="caution">
    <text evidence="21">The sequence shown here is derived from an EMBL/GenBank/DDBJ whole genome shotgun (WGS) entry which is preliminary data.</text>
</comment>
<reference evidence="21" key="1">
    <citation type="submission" date="2022-03" db="EMBL/GenBank/DDBJ databases">
        <authorList>
            <person name="Martin C."/>
        </authorList>
    </citation>
    <scope>NUCLEOTIDE SEQUENCE</scope>
</reference>
<keyword evidence="22" id="KW-1185">Reference proteome</keyword>
<evidence type="ECO:0000256" key="11">
    <source>
        <dbReference type="ARBA" id="ARBA00022840"/>
    </source>
</evidence>
<comment type="similarity">
    <text evidence="17">Belongs to the TRAFAC class myosin-kinesin ATPase superfamily. Kinesin family.</text>
</comment>
<dbReference type="InterPro" id="IPR015943">
    <property type="entry name" value="WD40/YVTN_repeat-like_dom_sf"/>
</dbReference>
<evidence type="ECO:0000313" key="22">
    <source>
        <dbReference type="Proteomes" id="UP000749559"/>
    </source>
</evidence>
<dbReference type="CDD" id="cd00200">
    <property type="entry name" value="WD40"/>
    <property type="match status" value="1"/>
</dbReference>
<feature type="region of interest" description="Disordered" evidence="19">
    <location>
        <begin position="871"/>
        <end position="1107"/>
    </location>
</feature>
<dbReference type="SMART" id="SM00320">
    <property type="entry name" value="WD40"/>
    <property type="match status" value="7"/>
</dbReference>
<dbReference type="InterPro" id="IPR001752">
    <property type="entry name" value="Kinesin_motor_dom"/>
</dbReference>
<evidence type="ECO:0000256" key="6">
    <source>
        <dbReference type="ARBA" id="ARBA00022553"/>
    </source>
</evidence>
<dbReference type="GO" id="GO:0005875">
    <property type="term" value="C:microtubule associated complex"/>
    <property type="evidence" value="ECO:0007669"/>
    <property type="project" value="TreeGrafter"/>
</dbReference>
<dbReference type="CDD" id="cd22248">
    <property type="entry name" value="Rcc_KIF21"/>
    <property type="match status" value="1"/>
</dbReference>